<protein>
    <submittedName>
        <fullName evidence="1">Uncharacterized protein</fullName>
    </submittedName>
</protein>
<sequence>MSEILFFPWLLIKEPISFGEFGLYPYDKRSEVTNIIDGRLKSILNNYLRYFYVNDNRTIYATTLLSINNKFEIEFNESLSNELAFLVELIVFCGLGSRDFFKNGLNYCNKDNFQLKRFSITENQIAYKKITRRRDGATANGISANKFRENKPEHVILSVVNLDKELLNSLVKAQSILPESIWDNIFEGILNFNLANTDSSSITINIELVLLVSAFERLLNSRNGKEDTLAKKFTEAFEIFQTIEPKDCVRCNTNTLKRFIKCKSVREIWIRDFANSRMKCNGF</sequence>
<evidence type="ECO:0000313" key="1">
    <source>
        <dbReference type="EMBL" id="MEA5480717.1"/>
    </source>
</evidence>
<proteinExistence type="predicted"/>
<organism evidence="1 2">
    <name type="scientific">Pseudanabaena galeata UHCC 0370</name>
    <dbReference type="NCBI Taxonomy" id="3110310"/>
    <lineage>
        <taxon>Bacteria</taxon>
        <taxon>Bacillati</taxon>
        <taxon>Cyanobacteriota</taxon>
        <taxon>Cyanophyceae</taxon>
        <taxon>Pseudanabaenales</taxon>
        <taxon>Pseudanabaenaceae</taxon>
        <taxon>Pseudanabaena</taxon>
    </lineage>
</organism>
<dbReference type="Proteomes" id="UP001301388">
    <property type="component" value="Unassembled WGS sequence"/>
</dbReference>
<dbReference type="EMBL" id="JAYGIE010000153">
    <property type="protein sequence ID" value="MEA5480717.1"/>
    <property type="molecule type" value="Genomic_DNA"/>
</dbReference>
<accession>A0ABU5TRI8</accession>
<keyword evidence="2" id="KW-1185">Reference proteome</keyword>
<comment type="caution">
    <text evidence="1">The sequence shown here is derived from an EMBL/GenBank/DDBJ whole genome shotgun (WGS) entry which is preliminary data.</text>
</comment>
<reference evidence="1 2" key="1">
    <citation type="submission" date="2023-12" db="EMBL/GenBank/DDBJ databases">
        <title>Baltic Sea Cyanobacteria.</title>
        <authorList>
            <person name="Delbaje E."/>
            <person name="Fewer D.P."/>
            <person name="Shishido T.K."/>
        </authorList>
    </citation>
    <scope>NUCLEOTIDE SEQUENCE [LARGE SCALE GENOMIC DNA]</scope>
    <source>
        <strain evidence="1 2">UHCC 0370</strain>
    </source>
</reference>
<evidence type="ECO:0000313" key="2">
    <source>
        <dbReference type="Proteomes" id="UP001301388"/>
    </source>
</evidence>
<gene>
    <name evidence="1" type="ORF">VB774_24040</name>
</gene>
<name>A0ABU5TRI8_9CYAN</name>
<dbReference type="RefSeq" id="WP_323263660.1">
    <property type="nucleotide sequence ID" value="NZ_JAYGIE010000153.1"/>
</dbReference>